<keyword evidence="2" id="KW-1185">Reference proteome</keyword>
<sequence length="152" mass="17424">MLHAFGSTEYLWHQLISDIHLPVDVPHGVLPNALLSDETQQIAIKAIRLDANWRRPSPRIKRTQALLNDMSGMYVDEMQFLSGGNWLLTGQRYRNREGRWYSRLSLWCLEELDNPYVVTGLEMAGVYRSSTLSLTEDDAYATLVLGVCDHEE</sequence>
<comment type="caution">
    <text evidence="1">The sequence shown here is derived from an EMBL/GenBank/DDBJ whole genome shotgun (WGS) entry which is preliminary data.</text>
</comment>
<evidence type="ECO:0000313" key="2">
    <source>
        <dbReference type="Proteomes" id="UP000092993"/>
    </source>
</evidence>
<dbReference type="EMBL" id="LUGG01000009">
    <property type="protein sequence ID" value="OBZ72297.1"/>
    <property type="molecule type" value="Genomic_DNA"/>
</dbReference>
<dbReference type="STRING" id="5627.A0A1C7M6Y3"/>
<reference evidence="1 2" key="1">
    <citation type="submission" date="2016-03" db="EMBL/GenBank/DDBJ databases">
        <title>Whole genome sequencing of Grifola frondosa 9006-11.</title>
        <authorList>
            <person name="Min B."/>
            <person name="Park H."/>
            <person name="Kim J.-G."/>
            <person name="Cho H."/>
            <person name="Oh Y.-L."/>
            <person name="Kong W.-S."/>
            <person name="Choi I.-G."/>
        </authorList>
    </citation>
    <scope>NUCLEOTIDE SEQUENCE [LARGE SCALE GENOMIC DNA]</scope>
    <source>
        <strain evidence="1 2">9006-11</strain>
    </source>
</reference>
<dbReference type="OrthoDB" id="424465at2759"/>
<evidence type="ECO:0000313" key="1">
    <source>
        <dbReference type="EMBL" id="OBZ72297.1"/>
    </source>
</evidence>
<name>A0A1C7M6Y3_GRIFR</name>
<gene>
    <name evidence="1" type="ORF">A0H81_07716</name>
</gene>
<dbReference type="Proteomes" id="UP000092993">
    <property type="component" value="Unassembled WGS sequence"/>
</dbReference>
<protein>
    <submittedName>
        <fullName evidence="1">Uncharacterized protein</fullName>
    </submittedName>
</protein>
<proteinExistence type="predicted"/>
<dbReference type="AlphaFoldDB" id="A0A1C7M6Y3"/>
<organism evidence="1 2">
    <name type="scientific">Grifola frondosa</name>
    <name type="common">Maitake</name>
    <name type="synonym">Polyporus frondosus</name>
    <dbReference type="NCBI Taxonomy" id="5627"/>
    <lineage>
        <taxon>Eukaryota</taxon>
        <taxon>Fungi</taxon>
        <taxon>Dikarya</taxon>
        <taxon>Basidiomycota</taxon>
        <taxon>Agaricomycotina</taxon>
        <taxon>Agaricomycetes</taxon>
        <taxon>Polyporales</taxon>
        <taxon>Grifolaceae</taxon>
        <taxon>Grifola</taxon>
    </lineage>
</organism>
<accession>A0A1C7M6Y3</accession>